<keyword evidence="3" id="KW-0804">Transcription</keyword>
<evidence type="ECO:0000313" key="6">
    <source>
        <dbReference type="Proteomes" id="UP000199679"/>
    </source>
</evidence>
<gene>
    <name evidence="5" type="ORF">SAMN05216490_3119</name>
</gene>
<dbReference type="InterPro" id="IPR036388">
    <property type="entry name" value="WH-like_DNA-bd_sf"/>
</dbReference>
<dbReference type="Pfam" id="PF01638">
    <property type="entry name" value="HxlR"/>
    <property type="match status" value="1"/>
</dbReference>
<dbReference type="AlphaFoldDB" id="A0A1H1ZI56"/>
<feature type="domain" description="HTH hxlR-type" evidence="4">
    <location>
        <begin position="21"/>
        <end position="119"/>
    </location>
</feature>
<dbReference type="PANTHER" id="PTHR33204:SF29">
    <property type="entry name" value="TRANSCRIPTIONAL REGULATOR"/>
    <property type="match status" value="1"/>
</dbReference>
<keyword evidence="6" id="KW-1185">Reference proteome</keyword>
<protein>
    <submittedName>
        <fullName evidence="5">Transcriptional regulator, HxlR family</fullName>
    </submittedName>
</protein>
<keyword evidence="1" id="KW-0805">Transcription regulation</keyword>
<evidence type="ECO:0000256" key="3">
    <source>
        <dbReference type="ARBA" id="ARBA00023163"/>
    </source>
</evidence>
<reference evidence="5 6" key="1">
    <citation type="submission" date="2016-10" db="EMBL/GenBank/DDBJ databases">
        <authorList>
            <person name="de Groot N.N."/>
        </authorList>
    </citation>
    <scope>NUCLEOTIDE SEQUENCE [LARGE SCALE GENOMIC DNA]</scope>
    <source>
        <strain evidence="5 6">MP1X4</strain>
    </source>
</reference>
<dbReference type="PROSITE" id="PS51118">
    <property type="entry name" value="HTH_HXLR"/>
    <property type="match status" value="1"/>
</dbReference>
<dbReference type="RefSeq" id="WP_091374731.1">
    <property type="nucleotide sequence ID" value="NZ_LT629740.1"/>
</dbReference>
<evidence type="ECO:0000313" key="5">
    <source>
        <dbReference type="EMBL" id="SDT33319.1"/>
    </source>
</evidence>
<evidence type="ECO:0000259" key="4">
    <source>
        <dbReference type="PROSITE" id="PS51118"/>
    </source>
</evidence>
<proteinExistence type="predicted"/>
<dbReference type="OrthoDB" id="7678715at2"/>
<dbReference type="InterPro" id="IPR002577">
    <property type="entry name" value="HTH_HxlR"/>
</dbReference>
<dbReference type="EMBL" id="LT629740">
    <property type="protein sequence ID" value="SDT33319.1"/>
    <property type="molecule type" value="Genomic_DNA"/>
</dbReference>
<dbReference type="PANTHER" id="PTHR33204">
    <property type="entry name" value="TRANSCRIPTIONAL REGULATOR, MARR FAMILY"/>
    <property type="match status" value="1"/>
</dbReference>
<keyword evidence="2" id="KW-0238">DNA-binding</keyword>
<sequence length="123" mass="14214">MSKRKAASTNSINREELKDLCGMVYALYMLAGRWKLVILHKLEIDKLRYTEIKQLMPGITDRMLTLQLKEMERDGLITRTVYPTVPARVDYELTPSARALVPVWQGLEQWGAAHRELLESVIK</sequence>
<dbReference type="Gene3D" id="1.10.10.10">
    <property type="entry name" value="Winged helix-like DNA-binding domain superfamily/Winged helix DNA-binding domain"/>
    <property type="match status" value="1"/>
</dbReference>
<dbReference type="STRING" id="652787.SAMN05216490_3119"/>
<name>A0A1H1ZI56_MUCMA</name>
<dbReference type="GO" id="GO:0003677">
    <property type="term" value="F:DNA binding"/>
    <property type="evidence" value="ECO:0007669"/>
    <property type="project" value="UniProtKB-KW"/>
</dbReference>
<evidence type="ECO:0000256" key="1">
    <source>
        <dbReference type="ARBA" id="ARBA00023015"/>
    </source>
</evidence>
<organism evidence="5 6">
    <name type="scientific">Mucilaginibacter mallensis</name>
    <dbReference type="NCBI Taxonomy" id="652787"/>
    <lineage>
        <taxon>Bacteria</taxon>
        <taxon>Pseudomonadati</taxon>
        <taxon>Bacteroidota</taxon>
        <taxon>Sphingobacteriia</taxon>
        <taxon>Sphingobacteriales</taxon>
        <taxon>Sphingobacteriaceae</taxon>
        <taxon>Mucilaginibacter</taxon>
    </lineage>
</organism>
<accession>A0A1H1ZI56</accession>
<dbReference type="Proteomes" id="UP000199679">
    <property type="component" value="Chromosome I"/>
</dbReference>
<dbReference type="SUPFAM" id="SSF46785">
    <property type="entry name" value="Winged helix' DNA-binding domain"/>
    <property type="match status" value="1"/>
</dbReference>
<dbReference type="InterPro" id="IPR036390">
    <property type="entry name" value="WH_DNA-bd_sf"/>
</dbReference>
<evidence type="ECO:0000256" key="2">
    <source>
        <dbReference type="ARBA" id="ARBA00023125"/>
    </source>
</evidence>